<feature type="non-terminal residue" evidence="2">
    <location>
        <position position="1"/>
    </location>
</feature>
<sequence>YTGGKFKIVAKLSGCVGLGLSGKIAAEIGAEHIWEFACWFRHQVVAAGDQNLGYFDKRAFRAFSAMYTLMIVEGKELATYLGEEADKMERRLERLIDENREAFLKAIKSSEDILLMASANVKGYLLEQLRRLDQKLDVLKNETDEKWREMKQDVKEALEWLLSSVEQKTELENVYQHATVDFSKVADTAQAKTFVSRMLGEV</sequence>
<dbReference type="RefSeq" id="WP_214364191.1">
    <property type="nucleotide sequence ID" value="NZ_JAEKFT010000126.1"/>
</dbReference>
<reference evidence="3" key="1">
    <citation type="journal article" date="2022" name="ISME J.">
        <title>Genetic and phylogenetic analysis of dissimilatory iodate-reducing bacteria identifies potential niches across the world's oceans.</title>
        <authorList>
            <person name="Reyes-Umana V."/>
            <person name="Henning Z."/>
            <person name="Lee K."/>
            <person name="Barnum T.P."/>
            <person name="Coates J.D."/>
        </authorList>
    </citation>
    <scope>NUCLEOTIDE SEQUENCE [LARGE SCALE GENOMIC DNA]</scope>
    <source>
        <strain evidence="3">IR12</strain>
    </source>
</reference>
<feature type="non-terminal residue" evidence="2">
    <location>
        <position position="202"/>
    </location>
</feature>
<dbReference type="Proteomes" id="UP000694660">
    <property type="component" value="Unassembled WGS sequence"/>
</dbReference>
<evidence type="ECO:0000313" key="3">
    <source>
        <dbReference type="Proteomes" id="UP000694660"/>
    </source>
</evidence>
<organism evidence="2 3">
    <name type="scientific">Denitromonas iodatirespirans</name>
    <dbReference type="NCBI Taxonomy" id="2795389"/>
    <lineage>
        <taxon>Bacteria</taxon>
        <taxon>Pseudomonadati</taxon>
        <taxon>Pseudomonadota</taxon>
        <taxon>Betaproteobacteria</taxon>
        <taxon>Rhodocyclales</taxon>
        <taxon>Zoogloeaceae</taxon>
        <taxon>Denitromonas</taxon>
    </lineage>
</organism>
<proteinExistence type="predicted"/>
<evidence type="ECO:0000256" key="1">
    <source>
        <dbReference type="SAM" id="Coils"/>
    </source>
</evidence>
<keyword evidence="3" id="KW-1185">Reference proteome</keyword>
<accession>A0A944DTT3</accession>
<name>A0A944DTT3_DENI1</name>
<feature type="coiled-coil region" evidence="1">
    <location>
        <begin position="78"/>
        <end position="142"/>
    </location>
</feature>
<keyword evidence="1" id="KW-0175">Coiled coil</keyword>
<dbReference type="AlphaFoldDB" id="A0A944DTT3"/>
<comment type="caution">
    <text evidence="2">The sequence shown here is derived from an EMBL/GenBank/DDBJ whole genome shotgun (WGS) entry which is preliminary data.</text>
</comment>
<gene>
    <name evidence="2" type="ORF">I8J34_24235</name>
</gene>
<evidence type="ECO:0000313" key="2">
    <source>
        <dbReference type="EMBL" id="MBT0964294.1"/>
    </source>
</evidence>
<protein>
    <submittedName>
        <fullName evidence="2">Uncharacterized protein</fullName>
    </submittedName>
</protein>
<dbReference type="EMBL" id="JAEKFT010000126">
    <property type="protein sequence ID" value="MBT0964294.1"/>
    <property type="molecule type" value="Genomic_DNA"/>
</dbReference>